<sequence length="187" mass="21765">MKGCLDEYPRTMVLRIDLRLPDIDDKLYNADASVITRFTISLRAQIVADQLRKRKSGKRVHDCRVRIIWVREFNACGKKHYHVALLLNREAYAYPGSYSRRNGNYPHNLAVMIMEAWVRSLGLSTAPNHEQYYALVEFPANGCYHLSRNHKDFEHQLSNVTHRVNYLAKNFSKDNSDGLRNFGCSQF</sequence>
<name>A0A1C6Z4F5_HAFAL</name>
<dbReference type="Pfam" id="PF11726">
    <property type="entry name" value="YagK_YfjJ_C"/>
    <property type="match status" value="1"/>
</dbReference>
<gene>
    <name evidence="2" type="ORF">BN1044_03611</name>
</gene>
<accession>A0A1C6Z4F5</accession>
<reference evidence="2 3" key="1">
    <citation type="submission" date="2016-09" db="EMBL/GenBank/DDBJ databases">
        <authorList>
            <person name="Capua I."/>
            <person name="De Benedictis P."/>
            <person name="Joannis T."/>
            <person name="Lombin L.H."/>
            <person name="Cattoli G."/>
        </authorList>
    </citation>
    <scope>NUCLEOTIDE SEQUENCE [LARGE SCALE GENOMIC DNA]</scope>
    <source>
        <strain evidence="2 3">GB001</strain>
    </source>
</reference>
<protein>
    <recommendedName>
        <fullName evidence="1">YagK/YfjJ C-terminal domain-containing protein</fullName>
    </recommendedName>
</protein>
<evidence type="ECO:0000313" key="2">
    <source>
        <dbReference type="EMBL" id="SCM54112.1"/>
    </source>
</evidence>
<evidence type="ECO:0000259" key="1">
    <source>
        <dbReference type="Pfam" id="PF11726"/>
    </source>
</evidence>
<dbReference type="EMBL" id="FMIQ01000066">
    <property type="protein sequence ID" value="SCM54112.1"/>
    <property type="molecule type" value="Genomic_DNA"/>
</dbReference>
<feature type="domain" description="YagK/YfjJ C-terminal" evidence="1">
    <location>
        <begin position="5"/>
        <end position="185"/>
    </location>
</feature>
<dbReference type="Proteomes" id="UP000094844">
    <property type="component" value="Unassembled WGS sequence"/>
</dbReference>
<proteinExistence type="predicted"/>
<dbReference type="AlphaFoldDB" id="A0A1C6Z4F5"/>
<organism evidence="2 3">
    <name type="scientific">Hafnia alvei</name>
    <dbReference type="NCBI Taxonomy" id="569"/>
    <lineage>
        <taxon>Bacteria</taxon>
        <taxon>Pseudomonadati</taxon>
        <taxon>Pseudomonadota</taxon>
        <taxon>Gammaproteobacteria</taxon>
        <taxon>Enterobacterales</taxon>
        <taxon>Hafniaceae</taxon>
        <taxon>Hafnia</taxon>
    </lineage>
</organism>
<dbReference type="InterPro" id="IPR057271">
    <property type="entry name" value="YagK_YfjJ_C"/>
</dbReference>
<evidence type="ECO:0000313" key="3">
    <source>
        <dbReference type="Proteomes" id="UP000094844"/>
    </source>
</evidence>